<comment type="caution">
    <text evidence="3">The sequence shown here is derived from an EMBL/GenBank/DDBJ whole genome shotgun (WGS) entry which is preliminary data.</text>
</comment>
<keyword evidence="1" id="KW-0472">Membrane</keyword>
<proteinExistence type="predicted"/>
<keyword evidence="1" id="KW-1133">Transmembrane helix</keyword>
<accession>A0A9J5YX05</accession>
<evidence type="ECO:0000313" key="3">
    <source>
        <dbReference type="EMBL" id="KAG5604344.1"/>
    </source>
</evidence>
<feature type="signal peptide" evidence="2">
    <location>
        <begin position="1"/>
        <end position="20"/>
    </location>
</feature>
<dbReference type="Proteomes" id="UP000824120">
    <property type="component" value="Chromosome 5"/>
</dbReference>
<evidence type="ECO:0000256" key="2">
    <source>
        <dbReference type="SAM" id="SignalP"/>
    </source>
</evidence>
<evidence type="ECO:0000256" key="1">
    <source>
        <dbReference type="SAM" id="Phobius"/>
    </source>
</evidence>
<protein>
    <recommendedName>
        <fullName evidence="5">Secreted protein</fullName>
    </recommendedName>
</protein>
<feature type="transmembrane region" description="Helical" evidence="1">
    <location>
        <begin position="44"/>
        <end position="67"/>
    </location>
</feature>
<organism evidence="3 4">
    <name type="scientific">Solanum commersonii</name>
    <name type="common">Commerson's wild potato</name>
    <name type="synonym">Commerson's nightshade</name>
    <dbReference type="NCBI Taxonomy" id="4109"/>
    <lineage>
        <taxon>Eukaryota</taxon>
        <taxon>Viridiplantae</taxon>
        <taxon>Streptophyta</taxon>
        <taxon>Embryophyta</taxon>
        <taxon>Tracheophyta</taxon>
        <taxon>Spermatophyta</taxon>
        <taxon>Magnoliopsida</taxon>
        <taxon>eudicotyledons</taxon>
        <taxon>Gunneridae</taxon>
        <taxon>Pentapetalae</taxon>
        <taxon>asterids</taxon>
        <taxon>lamiids</taxon>
        <taxon>Solanales</taxon>
        <taxon>Solanaceae</taxon>
        <taxon>Solanoideae</taxon>
        <taxon>Solaneae</taxon>
        <taxon>Solanum</taxon>
    </lineage>
</organism>
<sequence length="72" mass="8650">MVNFFLVFYMLSLFLPPGELKPTGPTNLDFMCAIYLFKKKNNFCGFFFFFCVIHHCYVVWFEIYIYYVGVTN</sequence>
<keyword evidence="4" id="KW-1185">Reference proteome</keyword>
<keyword evidence="1" id="KW-0812">Transmembrane</keyword>
<gene>
    <name evidence="3" type="ORF">H5410_025836</name>
</gene>
<feature type="chain" id="PRO_5039893657" description="Secreted protein" evidence="2">
    <location>
        <begin position="21"/>
        <end position="72"/>
    </location>
</feature>
<keyword evidence="2" id="KW-0732">Signal</keyword>
<dbReference type="EMBL" id="JACXVP010000005">
    <property type="protein sequence ID" value="KAG5604344.1"/>
    <property type="molecule type" value="Genomic_DNA"/>
</dbReference>
<evidence type="ECO:0008006" key="5">
    <source>
        <dbReference type="Google" id="ProtNLM"/>
    </source>
</evidence>
<dbReference type="AlphaFoldDB" id="A0A9J5YX05"/>
<reference evidence="3 4" key="1">
    <citation type="submission" date="2020-09" db="EMBL/GenBank/DDBJ databases">
        <title>De no assembly of potato wild relative species, Solanum commersonii.</title>
        <authorList>
            <person name="Cho K."/>
        </authorList>
    </citation>
    <scope>NUCLEOTIDE SEQUENCE [LARGE SCALE GENOMIC DNA]</scope>
    <source>
        <strain evidence="3">LZ3.2</strain>
        <tissue evidence="3">Leaf</tissue>
    </source>
</reference>
<name>A0A9J5YX05_SOLCO</name>
<evidence type="ECO:0000313" key="4">
    <source>
        <dbReference type="Proteomes" id="UP000824120"/>
    </source>
</evidence>